<dbReference type="NCBIfam" id="TIGR03769">
    <property type="entry name" value="P_ac_wall_RPT"/>
    <property type="match status" value="1"/>
</dbReference>
<dbReference type="NCBIfam" id="NF038134">
    <property type="entry name" value="choice_anch_M"/>
    <property type="match status" value="1"/>
</dbReference>
<sequence length="1042" mass="108046">MLTALATGASLVALPVAPAAAAEGSAPAPVEKTVIGAVHSDAVSTFFEDGALVLGAKADVPERGTRYDEDDLWFHLAEQARTTLPTTTDAFDFIAPGGSDVWLAPITQDPALIWPGFSTESVPAGTFDGDTTFRLVDVEGPGDVELYLNGTTAPVGERLWSSDEDTSASDPDLKSFSRPSSGVHLHANWAFTAPGTYALTVEASAQRGGQTLSDTGVWTFVVGDLPEDVATQTTLAASTAQIAPGDAVTLTATVTPAVDGYVEFLDGSTVLGHEPVVAGTASFVTSSLGLGARSLTARYVPAVENLSDISTSAATTVTVAEDGQDEVLGIYGDLAYATGETIDLRIGGYDLADGERFRWILDLGELGSSYVRDADIAANGHFVRDATEALAGARLRAVVTPADAYTKLHETPAVTLEVTGENVGFGEALRITGIQDQYFRGDQVVAGLEGRAPAAGESVRWWTRTFAYTTTYGAPSESEGFQPTADGLTVPASSLYLDELVAQLVDDTTGEVLGQSPAVTTEVLNRHVGITGNGAAYRLGDVADVAAVVDPTTDDLRYTWYYVDVDPTSHQYTQTTLLETADASAQIEITQGLGDNGLLRLDVDRGSTGDFVGGASVPIRLTDAQPGEYDLFVGGLSDHYHQGWDIELTASAFPEASATDTYQWSWQLPRSDEFVDIEGATSATLDLVAEQALAGTRVRVEMFDAAGEPLATSEPGTIQHDDHGAAARQVTTVAAPADHYHSGDTVELTASVEPGTVFDLGWWVQKDGEPAPSVVVDGTGTPVTGDTLSFTATADLDGAAFVAQPVYPDGTPIAAYRESQPVTLVVDDHGTEPTPEPTDPGTSPEPTPEPTDPGTSPEPTPDPTDPGTTPEPAPEPTDPGTLPGTGEDRPATAPTPRTAADLGTTAPGGVTVSDDSPAAGQVVRVALGAEHAGEWVAAWMFSTPVLLGGGWTQADATGAITVRIPADAPAGDHRLAVFAADGTLLGWSALSVSAAPTAVGTTELAVTGSDALPVLWLWASALLVVGAVGVLVARQRRRPVAG</sequence>
<dbReference type="Gene3D" id="2.60.40.10">
    <property type="entry name" value="Immunoglobulins"/>
    <property type="match status" value="1"/>
</dbReference>
<proteinExistence type="predicted"/>
<feature type="region of interest" description="Disordered" evidence="1">
    <location>
        <begin position="826"/>
        <end position="916"/>
    </location>
</feature>
<evidence type="ECO:0000313" key="6">
    <source>
        <dbReference type="Proteomes" id="UP000269289"/>
    </source>
</evidence>
<dbReference type="InterPro" id="IPR013783">
    <property type="entry name" value="Ig-like_fold"/>
</dbReference>
<feature type="compositionally biased region" description="Low complexity" evidence="1">
    <location>
        <begin position="891"/>
        <end position="900"/>
    </location>
</feature>
<evidence type="ECO:0000259" key="4">
    <source>
        <dbReference type="Pfam" id="PF16640"/>
    </source>
</evidence>
<dbReference type="Pfam" id="PF16640">
    <property type="entry name" value="Big_3_5"/>
    <property type="match status" value="1"/>
</dbReference>
<reference evidence="5 6" key="1">
    <citation type="submission" date="2018-10" db="EMBL/GenBank/DDBJ databases">
        <title>Isolation, diversity and antifungal activity of actinobacteria from wheat.</title>
        <authorList>
            <person name="Han C."/>
        </authorList>
    </citation>
    <scope>NUCLEOTIDE SEQUENCE [LARGE SCALE GENOMIC DNA]</scope>
    <source>
        <strain evidence="5 6">NEAU-YY56</strain>
    </source>
</reference>
<dbReference type="InterPro" id="IPR032109">
    <property type="entry name" value="Big_3_5"/>
</dbReference>
<keyword evidence="2" id="KW-1133">Transmembrane helix</keyword>
<accession>A0A3M2JLB0</accession>
<organism evidence="5 6">
    <name type="scientific">Cellulomonas triticagri</name>
    <dbReference type="NCBI Taxonomy" id="2483352"/>
    <lineage>
        <taxon>Bacteria</taxon>
        <taxon>Bacillati</taxon>
        <taxon>Actinomycetota</taxon>
        <taxon>Actinomycetes</taxon>
        <taxon>Micrococcales</taxon>
        <taxon>Cellulomonadaceae</taxon>
        <taxon>Cellulomonas</taxon>
    </lineage>
</organism>
<feature type="domain" description="Bacterial Ig-like" evidence="4">
    <location>
        <begin position="236"/>
        <end position="320"/>
    </location>
</feature>
<feature type="compositionally biased region" description="Pro residues" evidence="1">
    <location>
        <begin position="834"/>
        <end position="877"/>
    </location>
</feature>
<dbReference type="InterPro" id="IPR022435">
    <property type="entry name" value="Surface-anchored_actinobac"/>
</dbReference>
<evidence type="ECO:0000256" key="2">
    <source>
        <dbReference type="SAM" id="Phobius"/>
    </source>
</evidence>
<keyword evidence="3" id="KW-0732">Signal</keyword>
<keyword evidence="2" id="KW-0472">Membrane</keyword>
<dbReference type="EMBL" id="RFFI01000024">
    <property type="protein sequence ID" value="RMI13006.1"/>
    <property type="molecule type" value="Genomic_DNA"/>
</dbReference>
<keyword evidence="2" id="KW-0812">Transmembrane</keyword>
<evidence type="ECO:0000313" key="5">
    <source>
        <dbReference type="EMBL" id="RMI13006.1"/>
    </source>
</evidence>
<feature type="transmembrane region" description="Helical" evidence="2">
    <location>
        <begin position="1015"/>
        <end position="1033"/>
    </location>
</feature>
<feature type="signal peptide" evidence="3">
    <location>
        <begin position="1"/>
        <end position="21"/>
    </location>
</feature>
<comment type="caution">
    <text evidence="5">The sequence shown here is derived from an EMBL/GenBank/DDBJ whole genome shotgun (WGS) entry which is preliminary data.</text>
</comment>
<keyword evidence="6" id="KW-1185">Reference proteome</keyword>
<dbReference type="GO" id="GO:0005975">
    <property type="term" value="P:carbohydrate metabolic process"/>
    <property type="evidence" value="ECO:0007669"/>
    <property type="project" value="UniProtKB-ARBA"/>
</dbReference>
<protein>
    <recommendedName>
        <fullName evidence="4">Bacterial Ig-like domain-containing protein</fullName>
    </recommendedName>
</protein>
<gene>
    <name evidence="5" type="ORF">EBM89_06275</name>
</gene>
<dbReference type="AlphaFoldDB" id="A0A3M2JLB0"/>
<evidence type="ECO:0000256" key="1">
    <source>
        <dbReference type="SAM" id="MobiDB-lite"/>
    </source>
</evidence>
<evidence type="ECO:0000256" key="3">
    <source>
        <dbReference type="SAM" id="SignalP"/>
    </source>
</evidence>
<name>A0A3M2JLB0_9CELL</name>
<feature type="chain" id="PRO_5018125231" description="Bacterial Ig-like domain-containing protein" evidence="3">
    <location>
        <begin position="22"/>
        <end position="1042"/>
    </location>
</feature>
<dbReference type="Proteomes" id="UP000269289">
    <property type="component" value="Unassembled WGS sequence"/>
</dbReference>